<evidence type="ECO:0008006" key="4">
    <source>
        <dbReference type="Google" id="ProtNLM"/>
    </source>
</evidence>
<keyword evidence="3" id="KW-1185">Reference proteome</keyword>
<feature type="chain" id="PRO_5034438944" description="Outer membrane protein beta-barrel domain-containing protein" evidence="1">
    <location>
        <begin position="23"/>
        <end position="204"/>
    </location>
</feature>
<sequence>MKKMKRILFLLFLTCSVCLVTAQKQVKSGLLINGGSGTVNPNFKLPLEDGIKFTEADYKMNLSLGYRFRFLNSFSVPSVFIDWDSYIGMKSWNSKYRRSFLEPPTKEISTQYYFISTGASLNYRLYKGLSLGVGLEPSFVFFQEGEDNTRKFDAPLLGKLAYDFGFMEIGVNYKHGLTNMIKSDLINSGKFRDWQISIFIPLSK</sequence>
<dbReference type="AlphaFoldDB" id="A0A8E2A500"/>
<feature type="signal peptide" evidence="1">
    <location>
        <begin position="1"/>
        <end position="22"/>
    </location>
</feature>
<protein>
    <recommendedName>
        <fullName evidence="4">Outer membrane protein beta-barrel domain-containing protein</fullName>
    </recommendedName>
</protein>
<evidence type="ECO:0000256" key="1">
    <source>
        <dbReference type="SAM" id="SignalP"/>
    </source>
</evidence>
<reference evidence="2 3" key="1">
    <citation type="submission" date="2020-07" db="EMBL/GenBank/DDBJ databases">
        <title>Genomic Encyclopedia of Type Strains, Phase IV (KMG-IV): sequencing the most valuable type-strain genomes for metagenomic binning, comparative biology and taxonomic classification.</title>
        <authorList>
            <person name="Goeker M."/>
        </authorList>
    </citation>
    <scope>NUCLEOTIDE SEQUENCE [LARGE SCALE GENOMIC DNA]</scope>
    <source>
        <strain evidence="2 3">DSM 23697</strain>
    </source>
</reference>
<comment type="caution">
    <text evidence="2">The sequence shown here is derived from an EMBL/GenBank/DDBJ whole genome shotgun (WGS) entry which is preliminary data.</text>
</comment>
<name>A0A8E2A500_9PORP</name>
<keyword evidence="1" id="KW-0732">Signal</keyword>
<accession>A0A8E2A500</accession>
<dbReference type="RefSeq" id="WP_179398992.1">
    <property type="nucleotide sequence ID" value="NZ_JACCCY010000002.1"/>
</dbReference>
<gene>
    <name evidence="2" type="ORF">F5613_001094</name>
</gene>
<evidence type="ECO:0000313" key="3">
    <source>
        <dbReference type="Proteomes" id="UP000574332"/>
    </source>
</evidence>
<evidence type="ECO:0000313" key="2">
    <source>
        <dbReference type="EMBL" id="NYI49016.1"/>
    </source>
</evidence>
<dbReference type="Proteomes" id="UP000574332">
    <property type="component" value="Unassembled WGS sequence"/>
</dbReference>
<organism evidence="2 3">
    <name type="scientific">Macellibacteroides fermentans</name>
    <dbReference type="NCBI Taxonomy" id="879969"/>
    <lineage>
        <taxon>Bacteria</taxon>
        <taxon>Pseudomonadati</taxon>
        <taxon>Bacteroidota</taxon>
        <taxon>Bacteroidia</taxon>
        <taxon>Bacteroidales</taxon>
        <taxon>Porphyromonadaceae</taxon>
        <taxon>Macellibacteroides</taxon>
    </lineage>
</organism>
<dbReference type="EMBL" id="JACCCY010000002">
    <property type="protein sequence ID" value="NYI49016.1"/>
    <property type="molecule type" value="Genomic_DNA"/>
</dbReference>
<proteinExistence type="predicted"/>